<reference evidence="2" key="2">
    <citation type="submission" date="2020-09" db="EMBL/GenBank/DDBJ databases">
        <authorList>
            <person name="Sun Q."/>
            <person name="Zhou Y."/>
        </authorList>
    </citation>
    <scope>NUCLEOTIDE SEQUENCE</scope>
    <source>
        <strain evidence="2">CGMCC 4.7430</strain>
    </source>
</reference>
<evidence type="ECO:0000313" key="2">
    <source>
        <dbReference type="EMBL" id="GGP14697.1"/>
    </source>
</evidence>
<dbReference type="InterPro" id="IPR050707">
    <property type="entry name" value="HTH_MetabolicPath_Reg"/>
</dbReference>
<evidence type="ECO:0000259" key="1">
    <source>
        <dbReference type="PROSITE" id="PS51078"/>
    </source>
</evidence>
<keyword evidence="3" id="KW-1185">Reference proteome</keyword>
<dbReference type="PANTHER" id="PTHR30136">
    <property type="entry name" value="HELIX-TURN-HELIX TRANSCRIPTIONAL REGULATOR, ICLR FAMILY"/>
    <property type="match status" value="1"/>
</dbReference>
<dbReference type="InterPro" id="IPR014757">
    <property type="entry name" value="Tscrpt_reg_IclR_C"/>
</dbReference>
<dbReference type="InterPro" id="IPR029016">
    <property type="entry name" value="GAF-like_dom_sf"/>
</dbReference>
<comment type="caution">
    <text evidence="2">The sequence shown here is derived from an EMBL/GenBank/DDBJ whole genome shotgun (WGS) entry which is preliminary data.</text>
</comment>
<evidence type="ECO:0000313" key="3">
    <source>
        <dbReference type="Proteomes" id="UP000660745"/>
    </source>
</evidence>
<dbReference type="SUPFAM" id="SSF55781">
    <property type="entry name" value="GAF domain-like"/>
    <property type="match status" value="1"/>
</dbReference>
<name>A0A918ABM1_9ACTN</name>
<dbReference type="PANTHER" id="PTHR30136:SF24">
    <property type="entry name" value="HTH-TYPE TRANSCRIPTIONAL REPRESSOR ALLR"/>
    <property type="match status" value="1"/>
</dbReference>
<organism evidence="2 3">
    <name type="scientific">Nonomuraea glycinis</name>
    <dbReference type="NCBI Taxonomy" id="2047744"/>
    <lineage>
        <taxon>Bacteria</taxon>
        <taxon>Bacillati</taxon>
        <taxon>Actinomycetota</taxon>
        <taxon>Actinomycetes</taxon>
        <taxon>Streptosporangiales</taxon>
        <taxon>Streptosporangiaceae</taxon>
        <taxon>Nonomuraea</taxon>
    </lineage>
</organism>
<dbReference type="PROSITE" id="PS51078">
    <property type="entry name" value="ICLR_ED"/>
    <property type="match status" value="1"/>
</dbReference>
<accession>A0A918ABM1</accession>
<reference evidence="2" key="1">
    <citation type="journal article" date="2014" name="Int. J. Syst. Evol. Microbiol.">
        <title>Complete genome sequence of Corynebacterium casei LMG S-19264T (=DSM 44701T), isolated from a smear-ripened cheese.</title>
        <authorList>
            <consortium name="US DOE Joint Genome Institute (JGI-PGF)"/>
            <person name="Walter F."/>
            <person name="Albersmeier A."/>
            <person name="Kalinowski J."/>
            <person name="Ruckert C."/>
        </authorList>
    </citation>
    <scope>NUCLEOTIDE SEQUENCE</scope>
    <source>
        <strain evidence="2">CGMCC 4.7430</strain>
    </source>
</reference>
<dbReference type="Gene3D" id="3.30.450.40">
    <property type="match status" value="1"/>
</dbReference>
<protein>
    <recommendedName>
        <fullName evidence="1">IclR-ED domain-containing protein</fullName>
    </recommendedName>
</protein>
<dbReference type="GO" id="GO:0003677">
    <property type="term" value="F:DNA binding"/>
    <property type="evidence" value="ECO:0007669"/>
    <property type="project" value="TreeGrafter"/>
</dbReference>
<dbReference type="GO" id="GO:0003700">
    <property type="term" value="F:DNA-binding transcription factor activity"/>
    <property type="evidence" value="ECO:0007669"/>
    <property type="project" value="TreeGrafter"/>
</dbReference>
<feature type="domain" description="IclR-ED" evidence="1">
    <location>
        <begin position="1"/>
        <end position="91"/>
    </location>
</feature>
<dbReference type="GO" id="GO:0045892">
    <property type="term" value="P:negative regulation of DNA-templated transcription"/>
    <property type="evidence" value="ECO:0007669"/>
    <property type="project" value="TreeGrafter"/>
</dbReference>
<dbReference type="EMBL" id="BMNK01000016">
    <property type="protein sequence ID" value="GGP14697.1"/>
    <property type="molecule type" value="Genomic_DNA"/>
</dbReference>
<proteinExistence type="predicted"/>
<dbReference type="AlphaFoldDB" id="A0A918ABM1"/>
<sequence length="91" mass="9651">MARRLERPTRHTITEPGRLARELAAVRAQGYALTYEEMTAGSCSAAAPVVVAGRPVAALGIVLSARRARELPRLVEPLRAAAAGIAGAYER</sequence>
<gene>
    <name evidence="2" type="ORF">GCM10012278_71660</name>
</gene>
<dbReference type="Pfam" id="PF01614">
    <property type="entry name" value="IclR_C"/>
    <property type="match status" value="1"/>
</dbReference>
<dbReference type="Proteomes" id="UP000660745">
    <property type="component" value="Unassembled WGS sequence"/>
</dbReference>